<sequence length="240" mass="24681">MTTLLVAHGTRNPHGVAMIGDLAAAMSEHLRDDVRVGFVDVLGPDPAEALDSIGESGPVTVVPAFLASGYHVRADLPAYLRQAQRTTLLAPALGPDSALADAMVDRLLDAGWMPGEPVVLAAAGSRDPRAQADVAAMGRLLAKRVGAPVRIGFVMPAADGSGYPPVAEVVAGLRAQTRPGTRIAVATYLLADGLFARRMHEVGADVVGDPLGLHPSVVALACDRAASATAAVELARPLAR</sequence>
<name>A0A7I9UXI7_9ACTN</name>
<dbReference type="PANTHER" id="PTHR33542">
    <property type="entry name" value="SIROHYDROCHLORIN FERROCHELATASE, CHLOROPLASTIC"/>
    <property type="match status" value="1"/>
</dbReference>
<dbReference type="GO" id="GO:0016829">
    <property type="term" value="F:lyase activity"/>
    <property type="evidence" value="ECO:0007669"/>
    <property type="project" value="UniProtKB-KW"/>
</dbReference>
<comment type="caution">
    <text evidence="3">The sequence shown here is derived from an EMBL/GenBank/DDBJ whole genome shotgun (WGS) entry which is preliminary data.</text>
</comment>
<accession>A0A7I9UXI7</accession>
<dbReference type="EMBL" id="BJOU01000001">
    <property type="protein sequence ID" value="GED97530.1"/>
    <property type="molecule type" value="Genomic_DNA"/>
</dbReference>
<dbReference type="AlphaFoldDB" id="A0A7I9UXI7"/>
<reference evidence="4" key="1">
    <citation type="submission" date="2019-06" db="EMBL/GenBank/DDBJ databases">
        <title>Gordonia isolated from sludge of a wastewater treatment plant.</title>
        <authorList>
            <person name="Tamura T."/>
            <person name="Aoyama K."/>
            <person name="Kang Y."/>
            <person name="Saito S."/>
            <person name="Akiyama N."/>
            <person name="Yazawa K."/>
            <person name="Gonoi T."/>
            <person name="Mikami Y."/>
        </authorList>
    </citation>
    <scope>NUCLEOTIDE SEQUENCE [LARGE SCALE GENOMIC DNA]</scope>
    <source>
        <strain evidence="4">NBRC 107697</strain>
    </source>
</reference>
<organism evidence="3 4">
    <name type="scientific">Gordonia crocea</name>
    <dbReference type="NCBI Taxonomy" id="589162"/>
    <lineage>
        <taxon>Bacteria</taxon>
        <taxon>Bacillati</taxon>
        <taxon>Actinomycetota</taxon>
        <taxon>Actinomycetes</taxon>
        <taxon>Mycobacteriales</taxon>
        <taxon>Gordoniaceae</taxon>
        <taxon>Gordonia</taxon>
    </lineage>
</organism>
<keyword evidence="4" id="KW-1185">Reference proteome</keyword>
<dbReference type="InterPro" id="IPR002762">
    <property type="entry name" value="CbiX-like"/>
</dbReference>
<evidence type="ECO:0000313" key="4">
    <source>
        <dbReference type="Proteomes" id="UP000444980"/>
    </source>
</evidence>
<dbReference type="CDD" id="cd03416">
    <property type="entry name" value="CbiX_SirB_N"/>
    <property type="match status" value="1"/>
</dbReference>
<dbReference type="InterPro" id="IPR050963">
    <property type="entry name" value="Sirohydro_Cobaltochel/CbiX"/>
</dbReference>
<dbReference type="Proteomes" id="UP000444980">
    <property type="component" value="Unassembled WGS sequence"/>
</dbReference>
<protein>
    <submittedName>
        <fullName evidence="3">Cobalamin biosynthesis protein CbiX</fullName>
    </submittedName>
</protein>
<dbReference type="PANTHER" id="PTHR33542:SF5">
    <property type="entry name" value="FERROCHELATASE CHE1"/>
    <property type="match status" value="1"/>
</dbReference>
<dbReference type="SUPFAM" id="SSF53800">
    <property type="entry name" value="Chelatase"/>
    <property type="match status" value="1"/>
</dbReference>
<keyword evidence="2" id="KW-0456">Lyase</keyword>
<dbReference type="Pfam" id="PF01903">
    <property type="entry name" value="CbiX"/>
    <property type="match status" value="2"/>
</dbReference>
<proteinExistence type="predicted"/>
<gene>
    <name evidence="3" type="ORF">nbrc107697_15690</name>
</gene>
<dbReference type="GO" id="GO:0046872">
    <property type="term" value="F:metal ion binding"/>
    <property type="evidence" value="ECO:0007669"/>
    <property type="project" value="UniProtKB-KW"/>
</dbReference>
<evidence type="ECO:0000313" key="3">
    <source>
        <dbReference type="EMBL" id="GED97530.1"/>
    </source>
</evidence>
<dbReference type="RefSeq" id="WP_161926839.1">
    <property type="nucleotide sequence ID" value="NZ_BJOU01000001.1"/>
</dbReference>
<dbReference type="OrthoDB" id="7345302at2"/>
<evidence type="ECO:0000256" key="2">
    <source>
        <dbReference type="ARBA" id="ARBA00023239"/>
    </source>
</evidence>
<evidence type="ECO:0000256" key="1">
    <source>
        <dbReference type="ARBA" id="ARBA00022723"/>
    </source>
</evidence>
<dbReference type="Gene3D" id="3.40.50.1400">
    <property type="match status" value="2"/>
</dbReference>
<keyword evidence="1" id="KW-0479">Metal-binding</keyword>